<accession>A0AA40EEE0</accession>
<sequence length="264" mass="28764">MEHPLKRYTSRLGNNRSTKHLVEKIPGLLKRLEELDIAQRQKDLAQLTKPQSQSNTGVPSATRSLRNKGSQESLRSRDEPEAHPREATPQPEVAPMITSAAPAAGEQPAQGSPSELQSPSAIARQARAAGQARARKQKRSDSVISAEGPAPKCPARSIIIVYYDSYVQAFFEELINFTSASLNMLRKAKIAAKVAQMRLAELDEDEAEPSTLSPTDDSIAPLEAASTVTGKAEEKIPSLRYMISILMQSQGLLLVAQVTRSRKG</sequence>
<protein>
    <submittedName>
        <fullName evidence="2">Uncharacterized protein</fullName>
    </submittedName>
</protein>
<feature type="region of interest" description="Disordered" evidence="1">
    <location>
        <begin position="1"/>
        <end position="20"/>
    </location>
</feature>
<dbReference type="Proteomes" id="UP001172101">
    <property type="component" value="Unassembled WGS sequence"/>
</dbReference>
<evidence type="ECO:0000313" key="2">
    <source>
        <dbReference type="EMBL" id="KAK0734391.1"/>
    </source>
</evidence>
<evidence type="ECO:0000256" key="1">
    <source>
        <dbReference type="SAM" id="MobiDB-lite"/>
    </source>
</evidence>
<dbReference type="EMBL" id="JAUIRO010000001">
    <property type="protein sequence ID" value="KAK0734391.1"/>
    <property type="molecule type" value="Genomic_DNA"/>
</dbReference>
<proteinExistence type="predicted"/>
<feature type="compositionally biased region" description="Low complexity" evidence="1">
    <location>
        <begin position="121"/>
        <end position="132"/>
    </location>
</feature>
<feature type="region of interest" description="Disordered" evidence="1">
    <location>
        <begin position="204"/>
        <end position="226"/>
    </location>
</feature>
<keyword evidence="3" id="KW-1185">Reference proteome</keyword>
<name>A0AA40EEE0_9PEZI</name>
<feature type="compositionally biased region" description="Polar residues" evidence="1">
    <location>
        <begin position="48"/>
        <end position="73"/>
    </location>
</feature>
<organism evidence="2 3">
    <name type="scientific">Lasiosphaeria miniovina</name>
    <dbReference type="NCBI Taxonomy" id="1954250"/>
    <lineage>
        <taxon>Eukaryota</taxon>
        <taxon>Fungi</taxon>
        <taxon>Dikarya</taxon>
        <taxon>Ascomycota</taxon>
        <taxon>Pezizomycotina</taxon>
        <taxon>Sordariomycetes</taxon>
        <taxon>Sordariomycetidae</taxon>
        <taxon>Sordariales</taxon>
        <taxon>Lasiosphaeriaceae</taxon>
        <taxon>Lasiosphaeria</taxon>
    </lineage>
</organism>
<reference evidence="2" key="1">
    <citation type="submission" date="2023-06" db="EMBL/GenBank/DDBJ databases">
        <title>Genome-scale phylogeny and comparative genomics of the fungal order Sordariales.</title>
        <authorList>
            <consortium name="Lawrence Berkeley National Laboratory"/>
            <person name="Hensen N."/>
            <person name="Bonometti L."/>
            <person name="Westerberg I."/>
            <person name="Brannstrom I.O."/>
            <person name="Guillou S."/>
            <person name="Cros-Aarteil S."/>
            <person name="Calhoun S."/>
            <person name="Haridas S."/>
            <person name="Kuo A."/>
            <person name="Mondo S."/>
            <person name="Pangilinan J."/>
            <person name="Riley R."/>
            <person name="LaButti K."/>
            <person name="Andreopoulos B."/>
            <person name="Lipzen A."/>
            <person name="Chen C."/>
            <person name="Yanf M."/>
            <person name="Daum C."/>
            <person name="Ng V."/>
            <person name="Clum A."/>
            <person name="Steindorff A."/>
            <person name="Ohm R."/>
            <person name="Martin F."/>
            <person name="Silar P."/>
            <person name="Natvig D."/>
            <person name="Lalanne C."/>
            <person name="Gautier V."/>
            <person name="Ament-velasquez S.L."/>
            <person name="Kruys A."/>
            <person name="Hutchinson M.I."/>
            <person name="Powell A.J."/>
            <person name="Barry K."/>
            <person name="Miller A.N."/>
            <person name="Grigoriev I.V."/>
            <person name="Debuchy R."/>
            <person name="Gladieux P."/>
            <person name="Thoren M.H."/>
            <person name="Johannesson H."/>
        </authorList>
    </citation>
    <scope>NUCLEOTIDE SEQUENCE</scope>
    <source>
        <strain evidence="2">SMH2392-1A</strain>
    </source>
</reference>
<gene>
    <name evidence="2" type="ORF">B0T26DRAFT_68368</name>
</gene>
<feature type="region of interest" description="Disordered" evidence="1">
    <location>
        <begin position="43"/>
        <end position="150"/>
    </location>
</feature>
<feature type="compositionally biased region" description="Basic and acidic residues" evidence="1">
    <location>
        <begin position="74"/>
        <end position="86"/>
    </location>
</feature>
<dbReference type="AlphaFoldDB" id="A0AA40EEE0"/>
<comment type="caution">
    <text evidence="2">The sequence shown here is derived from an EMBL/GenBank/DDBJ whole genome shotgun (WGS) entry which is preliminary data.</text>
</comment>
<evidence type="ECO:0000313" key="3">
    <source>
        <dbReference type="Proteomes" id="UP001172101"/>
    </source>
</evidence>
<feature type="compositionally biased region" description="Low complexity" evidence="1">
    <location>
        <begin position="99"/>
        <end position="112"/>
    </location>
</feature>
<dbReference type="RefSeq" id="XP_060303268.1">
    <property type="nucleotide sequence ID" value="XM_060440817.1"/>
</dbReference>
<dbReference type="GeneID" id="85324087"/>